<dbReference type="AlphaFoldDB" id="A0A1Y5HIH2"/>
<comment type="caution">
    <text evidence="1">The sequence shown here is derived from an EMBL/GenBank/DDBJ whole genome shotgun (WGS) entry which is preliminary data.</text>
</comment>
<dbReference type="InterPro" id="IPR012347">
    <property type="entry name" value="Ferritin-like"/>
</dbReference>
<gene>
    <name evidence="1" type="ORF">A9R00_11220</name>
</gene>
<evidence type="ECO:0000313" key="1">
    <source>
        <dbReference type="EMBL" id="OUS37088.1"/>
    </source>
</evidence>
<dbReference type="Gene3D" id="1.20.1260.10">
    <property type="match status" value="1"/>
</dbReference>
<name>A0A1Y5HIH2_OLEAN</name>
<reference evidence="2" key="1">
    <citation type="journal article" date="2017" name="Proc. Natl. Acad. Sci. U.S.A.">
        <title>Simulation of Deepwater Horizon oil plume reveals substrate specialization within a complex community of hydrocarbon degraders.</title>
        <authorList>
            <person name="Hu P."/>
            <person name="Dubinsky E.A."/>
            <person name="Probst A.J."/>
            <person name="Wang J."/>
            <person name="Sieber C.M.K."/>
            <person name="Tom L.M."/>
            <person name="Gardinali P."/>
            <person name="Banfield J.F."/>
            <person name="Atlas R.M."/>
            <person name="Andersen G.L."/>
        </authorList>
    </citation>
    <scope>NUCLEOTIDE SEQUENCE [LARGE SCALE GENOMIC DNA]</scope>
</reference>
<accession>A0A1Y5HIH2</accession>
<evidence type="ECO:0008006" key="3">
    <source>
        <dbReference type="Google" id="ProtNLM"/>
    </source>
</evidence>
<dbReference type="SUPFAM" id="SSF47240">
    <property type="entry name" value="Ferritin-like"/>
    <property type="match status" value="1"/>
</dbReference>
<proteinExistence type="predicted"/>
<dbReference type="EMBL" id="MABE01000643">
    <property type="protein sequence ID" value="OUS37088.1"/>
    <property type="molecule type" value="Genomic_DNA"/>
</dbReference>
<evidence type="ECO:0000313" key="2">
    <source>
        <dbReference type="Proteomes" id="UP000227088"/>
    </source>
</evidence>
<dbReference type="Proteomes" id="UP000227088">
    <property type="component" value="Unassembled WGS sequence"/>
</dbReference>
<sequence>MSFKTVRDVLELSQDLHRNASNLYQQLREQTQRERVDMLLKFLSRHEEELALTLSKVTEGVSERILDEWHQTELTSVATILDGCKECHPDISVQELVNMALKVDDSLISLYKHMASEASTDEARQLFNNLVVLEENEKMKTARAALSTNDW</sequence>
<dbReference type="InterPro" id="IPR009078">
    <property type="entry name" value="Ferritin-like_SF"/>
</dbReference>
<organism evidence="1 2">
    <name type="scientific">Oleispira antarctica</name>
    <dbReference type="NCBI Taxonomy" id="188908"/>
    <lineage>
        <taxon>Bacteria</taxon>
        <taxon>Pseudomonadati</taxon>
        <taxon>Pseudomonadota</taxon>
        <taxon>Gammaproteobacteria</taxon>
        <taxon>Oceanospirillales</taxon>
        <taxon>Oceanospirillaceae</taxon>
        <taxon>Oleispira</taxon>
    </lineage>
</organism>
<protein>
    <recommendedName>
        <fullName evidence="3">DUF2383 domain-containing protein</fullName>
    </recommendedName>
</protein>